<dbReference type="SMART" id="SM00283">
    <property type="entry name" value="MA"/>
    <property type="match status" value="1"/>
</dbReference>
<keyword evidence="6" id="KW-0472">Membrane</keyword>
<evidence type="ECO:0000313" key="9">
    <source>
        <dbReference type="EMBL" id="MCZ2722763.1"/>
    </source>
</evidence>
<dbReference type="InterPro" id="IPR004090">
    <property type="entry name" value="Chemotax_Me-accpt_rcpt"/>
</dbReference>
<accession>A0ABT4JYB2</accession>
<evidence type="ECO:0000256" key="2">
    <source>
        <dbReference type="ARBA" id="ARBA00023224"/>
    </source>
</evidence>
<evidence type="ECO:0000256" key="5">
    <source>
        <dbReference type="SAM" id="Coils"/>
    </source>
</evidence>
<evidence type="ECO:0000313" key="10">
    <source>
        <dbReference type="Proteomes" id="UP001149719"/>
    </source>
</evidence>
<keyword evidence="6" id="KW-1133">Transmembrane helix</keyword>
<comment type="similarity">
    <text evidence="3">Belongs to the methyl-accepting chemotaxis (MCP) protein family.</text>
</comment>
<evidence type="ECO:0000256" key="4">
    <source>
        <dbReference type="PROSITE-ProRule" id="PRU00284"/>
    </source>
</evidence>
<feature type="domain" description="HAMP" evidence="8">
    <location>
        <begin position="334"/>
        <end position="387"/>
    </location>
</feature>
<dbReference type="InterPro" id="IPR003660">
    <property type="entry name" value="HAMP_dom"/>
</dbReference>
<feature type="domain" description="Methyl-accepting transducer" evidence="7">
    <location>
        <begin position="392"/>
        <end position="628"/>
    </location>
</feature>
<dbReference type="RefSeq" id="WP_269126666.1">
    <property type="nucleotide sequence ID" value="NZ_JAPUBN010000019.1"/>
</dbReference>
<gene>
    <name evidence="9" type="ORF">O1D97_14370</name>
</gene>
<proteinExistence type="inferred from homology"/>
<dbReference type="Gene3D" id="1.10.287.950">
    <property type="entry name" value="Methyl-accepting chemotaxis protein"/>
    <property type="match status" value="1"/>
</dbReference>
<sequence>MYKNLSFRKKLIVLIFPLLAGLLFFSGQRVYENIQERRSISQIAELLNYSVVSSRLVHELQKERGLTAGFLSSEKSDEKFKTRLNDQRKLTDKALLNQQVAIITLSSSALIPSIISVNNAINDNVNKLIDIRKKVDQRSIQTDQAIPYYTGFNSHLLSVSAKSALLSGNGILVIQLRTYFNFLQAKERAGIERAVMSSVFNLQSFQGSSFQKANQLIAEQNAYIDNFKTLASADQLSFFSSLIKKEAFAVVEAMRSTAASKYIEGGFGIDAQEWFTVATNRINALKEMEDKLAEDILIEASAEINSATVSIWVSSIVSLVLIILVGIIVTMFTRQLGRQIKTLSESISQASASRDVSVRCQVLSTDELGLCGTHFNNMMVTFEKALSQIDLNSVQLATASEETSSVTASTSHNLEQQKNETAQVAAATEEMSSSIREVSASVLTISDSADLVGTNTKNGVEGVARTLSSMKQLKSEMSNANERVTELRTSSSEIHSIVDVIKAVAEQTNLLALNAAIEAARAGEQGRGFAVVADEVRTLAQRTQESTNQIESMVARFQADSDNVASTIEKSVSEVDDSVQQTELLSRQLNDIQHSVIQINDLCSQVTSITQDQVTATSEIAEKVGSIESLSMVNSDAGSQILEAAEQQALLATSLRNLASSFNFSRS</sequence>
<organism evidence="9 10">
    <name type="scientific">Marinomonas phaeophyticola</name>
    <dbReference type="NCBI Taxonomy" id="3004091"/>
    <lineage>
        <taxon>Bacteria</taxon>
        <taxon>Pseudomonadati</taxon>
        <taxon>Pseudomonadota</taxon>
        <taxon>Gammaproteobacteria</taxon>
        <taxon>Oceanospirillales</taxon>
        <taxon>Oceanospirillaceae</taxon>
        <taxon>Marinomonas</taxon>
    </lineage>
</organism>
<keyword evidence="5" id="KW-0175">Coiled coil</keyword>
<evidence type="ECO:0000256" key="1">
    <source>
        <dbReference type="ARBA" id="ARBA00004370"/>
    </source>
</evidence>
<dbReference type="InterPro" id="IPR004089">
    <property type="entry name" value="MCPsignal_dom"/>
</dbReference>
<evidence type="ECO:0000256" key="3">
    <source>
        <dbReference type="ARBA" id="ARBA00029447"/>
    </source>
</evidence>
<protein>
    <submittedName>
        <fullName evidence="9">Methyl-accepting chemotaxis protein</fullName>
    </submittedName>
</protein>
<dbReference type="PROSITE" id="PS50885">
    <property type="entry name" value="HAMP"/>
    <property type="match status" value="1"/>
</dbReference>
<dbReference type="PANTHER" id="PTHR32089:SF112">
    <property type="entry name" value="LYSOZYME-LIKE PROTEIN-RELATED"/>
    <property type="match status" value="1"/>
</dbReference>
<evidence type="ECO:0000256" key="6">
    <source>
        <dbReference type="SAM" id="Phobius"/>
    </source>
</evidence>
<comment type="caution">
    <text evidence="9">The sequence shown here is derived from an EMBL/GenBank/DDBJ whole genome shotgun (WGS) entry which is preliminary data.</text>
</comment>
<keyword evidence="10" id="KW-1185">Reference proteome</keyword>
<dbReference type="EMBL" id="JAPUBN010000019">
    <property type="protein sequence ID" value="MCZ2722763.1"/>
    <property type="molecule type" value="Genomic_DNA"/>
</dbReference>
<dbReference type="InterPro" id="IPR013587">
    <property type="entry name" value="Nitrate/nitrite_sensing"/>
</dbReference>
<dbReference type="Pfam" id="PF08376">
    <property type="entry name" value="NIT"/>
    <property type="match status" value="1"/>
</dbReference>
<dbReference type="PROSITE" id="PS50111">
    <property type="entry name" value="CHEMOTAXIS_TRANSDUC_2"/>
    <property type="match status" value="1"/>
</dbReference>
<name>A0ABT4JYB2_9GAMM</name>
<feature type="transmembrane region" description="Helical" evidence="6">
    <location>
        <begin position="311"/>
        <end position="332"/>
    </location>
</feature>
<feature type="coiled-coil region" evidence="5">
    <location>
        <begin position="463"/>
        <end position="490"/>
    </location>
</feature>
<dbReference type="SUPFAM" id="SSF58104">
    <property type="entry name" value="Methyl-accepting chemotaxis protein (MCP) signaling domain"/>
    <property type="match status" value="1"/>
</dbReference>
<reference evidence="9" key="1">
    <citation type="submission" date="2022-12" db="EMBL/GenBank/DDBJ databases">
        <title>Marinomonas 15G1-11 sp. nov, isolated from marine algae.</title>
        <authorList>
            <person name="Butt M."/>
            <person name="Choi D.G."/>
            <person name="Kim J.M."/>
            <person name="Lee J.K."/>
            <person name="Baek J.H."/>
            <person name="Jeon C.O."/>
        </authorList>
    </citation>
    <scope>NUCLEOTIDE SEQUENCE</scope>
    <source>
        <strain evidence="9">15G1-11</strain>
    </source>
</reference>
<evidence type="ECO:0000259" key="8">
    <source>
        <dbReference type="PROSITE" id="PS50885"/>
    </source>
</evidence>
<comment type="subcellular location">
    <subcellularLocation>
        <location evidence="1">Membrane</location>
    </subcellularLocation>
</comment>
<dbReference type="PRINTS" id="PR00260">
    <property type="entry name" value="CHEMTRNSDUCR"/>
</dbReference>
<dbReference type="CDD" id="cd11386">
    <property type="entry name" value="MCP_signal"/>
    <property type="match status" value="1"/>
</dbReference>
<keyword evidence="2 4" id="KW-0807">Transducer</keyword>
<keyword evidence="6" id="KW-0812">Transmembrane</keyword>
<dbReference type="PANTHER" id="PTHR32089">
    <property type="entry name" value="METHYL-ACCEPTING CHEMOTAXIS PROTEIN MCPB"/>
    <property type="match status" value="1"/>
</dbReference>
<evidence type="ECO:0000259" key="7">
    <source>
        <dbReference type="PROSITE" id="PS50111"/>
    </source>
</evidence>
<dbReference type="Pfam" id="PF00015">
    <property type="entry name" value="MCPsignal"/>
    <property type="match status" value="1"/>
</dbReference>
<dbReference type="Proteomes" id="UP001149719">
    <property type="component" value="Unassembled WGS sequence"/>
</dbReference>